<accession>A0ABD0KYQ5</accession>
<organism evidence="1 2">
    <name type="scientific">Batillaria attramentaria</name>
    <dbReference type="NCBI Taxonomy" id="370345"/>
    <lineage>
        <taxon>Eukaryota</taxon>
        <taxon>Metazoa</taxon>
        <taxon>Spiralia</taxon>
        <taxon>Lophotrochozoa</taxon>
        <taxon>Mollusca</taxon>
        <taxon>Gastropoda</taxon>
        <taxon>Caenogastropoda</taxon>
        <taxon>Sorbeoconcha</taxon>
        <taxon>Cerithioidea</taxon>
        <taxon>Batillariidae</taxon>
        <taxon>Batillaria</taxon>
    </lineage>
</organism>
<sequence length="327" mass="36643">YFSEEEKRAIRQIPEDRILLETDASFLLFREVVGEARKAKVGVGKYSTPSLNLTQSTPEAVELDSTEGVFEGSEGKFIKILVGLVTGIRAFSTMEGVFEGSEGKFIKILVGLVTGIRTFSTMECHWHSIGNSVHQFPQPPLLQKPGFQVTLGISESNLASRYNLVELQRLAKPSEVFLRQVSFGNQFRMLTDSCGKPIKVEMGVEAINPTAGNPRFWSRRRFAPLFHLALLQTTLVLGLASDLAEPAESQTLVRRIRLKTVLQWPEAAKDSKGKREYFSPWNLPQELAERHKVGVFLAVQDIHQPPIQVMKTDVNMQRCQPGPVDYS</sequence>
<dbReference type="Proteomes" id="UP001519460">
    <property type="component" value="Unassembled WGS sequence"/>
</dbReference>
<name>A0ABD0KYQ5_9CAEN</name>
<keyword evidence="2" id="KW-1185">Reference proteome</keyword>
<gene>
    <name evidence="1" type="ORF">BaRGS_00016537</name>
</gene>
<evidence type="ECO:0000313" key="2">
    <source>
        <dbReference type="Proteomes" id="UP001519460"/>
    </source>
</evidence>
<protein>
    <submittedName>
        <fullName evidence="1">Uncharacterized protein</fullName>
    </submittedName>
</protein>
<comment type="caution">
    <text evidence="1">The sequence shown here is derived from an EMBL/GenBank/DDBJ whole genome shotgun (WGS) entry which is preliminary data.</text>
</comment>
<dbReference type="AlphaFoldDB" id="A0ABD0KYQ5"/>
<evidence type="ECO:0000313" key="1">
    <source>
        <dbReference type="EMBL" id="KAK7492240.1"/>
    </source>
</evidence>
<proteinExistence type="predicted"/>
<feature type="non-terminal residue" evidence="1">
    <location>
        <position position="1"/>
    </location>
</feature>
<dbReference type="EMBL" id="JACVVK020000105">
    <property type="protein sequence ID" value="KAK7492240.1"/>
    <property type="molecule type" value="Genomic_DNA"/>
</dbReference>
<reference evidence="1 2" key="1">
    <citation type="journal article" date="2023" name="Sci. Data">
        <title>Genome assembly of the Korean intertidal mud-creeper Batillaria attramentaria.</title>
        <authorList>
            <person name="Patra A.K."/>
            <person name="Ho P.T."/>
            <person name="Jun S."/>
            <person name="Lee S.J."/>
            <person name="Kim Y."/>
            <person name="Won Y.J."/>
        </authorList>
    </citation>
    <scope>NUCLEOTIDE SEQUENCE [LARGE SCALE GENOMIC DNA]</scope>
    <source>
        <strain evidence="1">Wonlab-2016</strain>
    </source>
</reference>